<name>A0ABQ2TMP2_STREZ</name>
<keyword evidence="1" id="KW-0472">Membrane</keyword>
<keyword evidence="1" id="KW-1133">Transmembrane helix</keyword>
<evidence type="ECO:0000256" key="1">
    <source>
        <dbReference type="SAM" id="Phobius"/>
    </source>
</evidence>
<dbReference type="EMBL" id="BMTX01000050">
    <property type="protein sequence ID" value="GGS78310.1"/>
    <property type="molecule type" value="Genomic_DNA"/>
</dbReference>
<evidence type="ECO:0000313" key="3">
    <source>
        <dbReference type="Proteomes" id="UP000597853"/>
    </source>
</evidence>
<proteinExistence type="predicted"/>
<comment type="caution">
    <text evidence="2">The sequence shown here is derived from an EMBL/GenBank/DDBJ whole genome shotgun (WGS) entry which is preliminary data.</text>
</comment>
<dbReference type="Proteomes" id="UP000597853">
    <property type="component" value="Unassembled WGS sequence"/>
</dbReference>
<reference evidence="3" key="1">
    <citation type="journal article" date="2019" name="Int. J. Syst. Evol. Microbiol.">
        <title>The Global Catalogue of Microorganisms (GCM) 10K type strain sequencing project: providing services to taxonomists for standard genome sequencing and annotation.</title>
        <authorList>
            <consortium name="The Broad Institute Genomics Platform"/>
            <consortium name="The Broad Institute Genome Sequencing Center for Infectious Disease"/>
            <person name="Wu L."/>
            <person name="Ma J."/>
        </authorList>
    </citation>
    <scope>NUCLEOTIDE SEQUENCE [LARGE SCALE GENOMIC DNA]</scope>
    <source>
        <strain evidence="3">JCM 4416</strain>
    </source>
</reference>
<keyword evidence="1" id="KW-0812">Transmembrane</keyword>
<gene>
    <name evidence="2" type="ORF">GCM10010285_65550</name>
</gene>
<feature type="transmembrane region" description="Helical" evidence="1">
    <location>
        <begin position="76"/>
        <end position="98"/>
    </location>
</feature>
<keyword evidence="3" id="KW-1185">Reference proteome</keyword>
<sequence>MNEVIRAQAEALDASREADRFGEILAVVAAVQAAQAAAPQHHGCGCQTPARPRRSAGEITAIAAGVCACVGVATAALLAVAVVAVAVGISAVVLLLLVRQLRKGK</sequence>
<accession>A0ABQ2TMP2</accession>
<evidence type="ECO:0000313" key="2">
    <source>
        <dbReference type="EMBL" id="GGS78310.1"/>
    </source>
</evidence>
<organism evidence="2 3">
    <name type="scientific">Streptomyces pseudogriseolus</name>
    <name type="common">Streptomyces gancidicus</name>
    <name type="synonym">Streptomyces rubiginosus</name>
    <dbReference type="NCBI Taxonomy" id="36817"/>
    <lineage>
        <taxon>Bacteria</taxon>
        <taxon>Bacillati</taxon>
        <taxon>Actinomycetota</taxon>
        <taxon>Actinomycetes</taxon>
        <taxon>Kitasatosporales</taxon>
        <taxon>Streptomycetaceae</taxon>
        <taxon>Streptomyces</taxon>
        <taxon>Streptomyces pseudogriseolus group</taxon>
    </lineage>
</organism>
<protein>
    <submittedName>
        <fullName evidence="2">Uncharacterized protein</fullName>
    </submittedName>
</protein>